<evidence type="ECO:0000256" key="1">
    <source>
        <dbReference type="ARBA" id="ARBA00004236"/>
    </source>
</evidence>
<dbReference type="PANTHER" id="PTHR43646">
    <property type="entry name" value="GLYCOSYLTRANSFERASE"/>
    <property type="match status" value="1"/>
</dbReference>
<dbReference type="GO" id="GO:0005886">
    <property type="term" value="C:plasma membrane"/>
    <property type="evidence" value="ECO:0007669"/>
    <property type="project" value="UniProtKB-SubCell"/>
</dbReference>
<dbReference type="PANTHER" id="PTHR43646:SF2">
    <property type="entry name" value="GLYCOSYLTRANSFERASE 2-LIKE DOMAIN-CONTAINING PROTEIN"/>
    <property type="match status" value="1"/>
</dbReference>
<evidence type="ECO:0000256" key="2">
    <source>
        <dbReference type="ARBA" id="ARBA00022475"/>
    </source>
</evidence>
<dbReference type="GO" id="GO:0016757">
    <property type="term" value="F:glycosyltransferase activity"/>
    <property type="evidence" value="ECO:0007669"/>
    <property type="project" value="UniProtKB-KW"/>
</dbReference>
<dbReference type="InterPro" id="IPR029044">
    <property type="entry name" value="Nucleotide-diphossugar_trans"/>
</dbReference>
<keyword evidence="6" id="KW-0812">Transmembrane</keyword>
<accession>A0A1G1ZIE9</accession>
<evidence type="ECO:0000256" key="6">
    <source>
        <dbReference type="SAM" id="Phobius"/>
    </source>
</evidence>
<comment type="subcellular location">
    <subcellularLocation>
        <location evidence="1">Cell membrane</location>
    </subcellularLocation>
</comment>
<keyword evidence="2" id="KW-1003">Cell membrane</keyword>
<name>A0A1G1ZIE9_9BACT</name>
<dbReference type="Gene3D" id="3.90.550.10">
    <property type="entry name" value="Spore Coat Polysaccharide Biosynthesis Protein SpsA, Chain A"/>
    <property type="match status" value="1"/>
</dbReference>
<dbReference type="EMBL" id="MHJG01000004">
    <property type="protein sequence ID" value="OGY64334.1"/>
    <property type="molecule type" value="Genomic_DNA"/>
</dbReference>
<evidence type="ECO:0000256" key="5">
    <source>
        <dbReference type="ARBA" id="ARBA00023136"/>
    </source>
</evidence>
<keyword evidence="3" id="KW-0328">Glycosyltransferase</keyword>
<dbReference type="Pfam" id="PF00535">
    <property type="entry name" value="Glycos_transf_2"/>
    <property type="match status" value="1"/>
</dbReference>
<evidence type="ECO:0000256" key="4">
    <source>
        <dbReference type="ARBA" id="ARBA00022679"/>
    </source>
</evidence>
<keyword evidence="4" id="KW-0808">Transferase</keyword>
<feature type="transmembrane region" description="Helical" evidence="6">
    <location>
        <begin position="132"/>
        <end position="156"/>
    </location>
</feature>
<evidence type="ECO:0000313" key="8">
    <source>
        <dbReference type="EMBL" id="OGY64334.1"/>
    </source>
</evidence>
<sequence length="239" mass="27220">MEKHTLSLIIPAYNEEKSIGDCLDYAIANSSGKFMEIIVIDNASSDRTRAIAESKGVTVISEAKKGVMRARQRGFETARGDLLAFIDADTRMPRGWPEKILEEFTNNPRSACLSGPYIYYDTSRWQQLLVKIFWHILAMPVYWIVGYMVVGGNFAIRRAVLEKMNGFDTSIQFYGDDTDIARRANAFGKVIFSPSFFMPTSSRRLAGQGMFKTTFLYVINFISQVIMHKSITKKYKDIR</sequence>
<dbReference type="InterPro" id="IPR001173">
    <property type="entry name" value="Glyco_trans_2-like"/>
</dbReference>
<reference evidence="8 9" key="1">
    <citation type="journal article" date="2016" name="Nat. Commun.">
        <title>Thousands of microbial genomes shed light on interconnected biogeochemical processes in an aquifer system.</title>
        <authorList>
            <person name="Anantharaman K."/>
            <person name="Brown C.T."/>
            <person name="Hug L.A."/>
            <person name="Sharon I."/>
            <person name="Castelle C.J."/>
            <person name="Probst A.J."/>
            <person name="Thomas B.C."/>
            <person name="Singh A."/>
            <person name="Wilkins M.J."/>
            <person name="Karaoz U."/>
            <person name="Brodie E.L."/>
            <person name="Williams K.H."/>
            <person name="Hubbard S.S."/>
            <person name="Banfield J.F."/>
        </authorList>
    </citation>
    <scope>NUCLEOTIDE SEQUENCE [LARGE SCALE GENOMIC DNA]</scope>
</reference>
<evidence type="ECO:0000256" key="3">
    <source>
        <dbReference type="ARBA" id="ARBA00022676"/>
    </source>
</evidence>
<dbReference type="AlphaFoldDB" id="A0A1G1ZIE9"/>
<keyword evidence="5 6" id="KW-0472">Membrane</keyword>
<keyword evidence="6" id="KW-1133">Transmembrane helix</keyword>
<gene>
    <name evidence="8" type="ORF">A3B92_00060</name>
</gene>
<comment type="caution">
    <text evidence="8">The sequence shown here is derived from an EMBL/GenBank/DDBJ whole genome shotgun (WGS) entry which is preliminary data.</text>
</comment>
<evidence type="ECO:0000313" key="9">
    <source>
        <dbReference type="Proteomes" id="UP000177960"/>
    </source>
</evidence>
<protein>
    <recommendedName>
        <fullName evidence="7">Glycosyltransferase 2-like domain-containing protein</fullName>
    </recommendedName>
</protein>
<dbReference type="Proteomes" id="UP000177960">
    <property type="component" value="Unassembled WGS sequence"/>
</dbReference>
<organism evidence="8 9">
    <name type="scientific">Candidatus Harrisonbacteria bacterium RIFCSPHIGHO2_02_FULL_42_16</name>
    <dbReference type="NCBI Taxonomy" id="1798404"/>
    <lineage>
        <taxon>Bacteria</taxon>
        <taxon>Candidatus Harrisoniibacteriota</taxon>
    </lineage>
</organism>
<dbReference type="STRING" id="1798404.A3B92_00060"/>
<dbReference type="SUPFAM" id="SSF53448">
    <property type="entry name" value="Nucleotide-diphospho-sugar transferases"/>
    <property type="match status" value="1"/>
</dbReference>
<proteinExistence type="predicted"/>
<evidence type="ECO:0000259" key="7">
    <source>
        <dbReference type="Pfam" id="PF00535"/>
    </source>
</evidence>
<feature type="domain" description="Glycosyltransferase 2-like" evidence="7">
    <location>
        <begin position="7"/>
        <end position="163"/>
    </location>
</feature>